<sequence>MSTVLASFLFTALAAAPESATGTSVILCKSMKIPGKTKGTAEMRKEDRDKIKQTKQTNFHHTTHSREHWRNKSFLQLAAESEGGVTWRSVRTKRQHYRRSRHAWSQILTNLNSNPHEAILYLFKQTSSKILVPVQVSLFQLVLYEFISNRPYSYLTHAQVEVCCTALFLATPKQRSHNCKMLFFQQIKHLSESIYVEMWFIGLLVFTSVFLYINDTIINFIKIMKSFVICIKIFSTYYPFSVFLIYIIQFSFNHPAWYPFAWSLPEGFLITWYNNETHKLQGKKSLTLNFSYVNPFRFYLYSAFTSRNNDPFNHASLQTRPCLPRKPRPSFPESRNTISCREIDRCYMSRFDAPGIDGCKILLKHSAMRQRDRRKSLPRVRMEASSFLRVNCRRVLIYYG</sequence>
<dbReference type="Proteomes" id="UP000037035">
    <property type="component" value="Unassembled WGS sequence"/>
</dbReference>
<dbReference type="AlphaFoldDB" id="A0A0L6UZW5"/>
<keyword evidence="2" id="KW-0732">Signal</keyword>
<evidence type="ECO:0000313" key="4">
    <source>
        <dbReference type="Proteomes" id="UP000037035"/>
    </source>
</evidence>
<organism evidence="3 4">
    <name type="scientific">Puccinia sorghi</name>
    <dbReference type="NCBI Taxonomy" id="27349"/>
    <lineage>
        <taxon>Eukaryota</taxon>
        <taxon>Fungi</taxon>
        <taxon>Dikarya</taxon>
        <taxon>Basidiomycota</taxon>
        <taxon>Pucciniomycotina</taxon>
        <taxon>Pucciniomycetes</taxon>
        <taxon>Pucciniales</taxon>
        <taxon>Pucciniaceae</taxon>
        <taxon>Puccinia</taxon>
    </lineage>
</organism>
<dbReference type="VEuPathDB" id="FungiDB:VP01_3047g2"/>
<accession>A0A0L6UZW5</accession>
<evidence type="ECO:0000256" key="1">
    <source>
        <dbReference type="SAM" id="Phobius"/>
    </source>
</evidence>
<feature type="transmembrane region" description="Helical" evidence="1">
    <location>
        <begin position="226"/>
        <end position="250"/>
    </location>
</feature>
<keyword evidence="1" id="KW-0472">Membrane</keyword>
<comment type="caution">
    <text evidence="3">The sequence shown here is derived from an EMBL/GenBank/DDBJ whole genome shotgun (WGS) entry which is preliminary data.</text>
</comment>
<evidence type="ECO:0000256" key="2">
    <source>
        <dbReference type="SAM" id="SignalP"/>
    </source>
</evidence>
<keyword evidence="4" id="KW-1185">Reference proteome</keyword>
<proteinExistence type="predicted"/>
<keyword evidence="1" id="KW-0812">Transmembrane</keyword>
<feature type="signal peptide" evidence="2">
    <location>
        <begin position="1"/>
        <end position="22"/>
    </location>
</feature>
<protein>
    <submittedName>
        <fullName evidence="3">Putative signal peptide protein</fullName>
    </submittedName>
</protein>
<dbReference type="EMBL" id="LAVV01007999">
    <property type="protein sequence ID" value="KNZ54083.1"/>
    <property type="molecule type" value="Genomic_DNA"/>
</dbReference>
<keyword evidence="1" id="KW-1133">Transmembrane helix</keyword>
<reference evidence="3 4" key="1">
    <citation type="submission" date="2015-08" db="EMBL/GenBank/DDBJ databases">
        <title>Next Generation Sequencing and Analysis of the Genome of Puccinia sorghi L Schw, the Causal Agent of Maize Common Rust.</title>
        <authorList>
            <person name="Rochi L."/>
            <person name="Burguener G."/>
            <person name="Darino M."/>
            <person name="Turjanski A."/>
            <person name="Kreff E."/>
            <person name="Dieguez M.J."/>
            <person name="Sacco F."/>
        </authorList>
    </citation>
    <scope>NUCLEOTIDE SEQUENCE [LARGE SCALE GENOMIC DNA]</scope>
    <source>
        <strain evidence="3 4">RO10H11247</strain>
    </source>
</reference>
<evidence type="ECO:0000313" key="3">
    <source>
        <dbReference type="EMBL" id="KNZ54083.1"/>
    </source>
</evidence>
<gene>
    <name evidence="3" type="ORF">VP01_3047g2</name>
</gene>
<feature type="transmembrane region" description="Helical" evidence="1">
    <location>
        <begin position="194"/>
        <end position="214"/>
    </location>
</feature>
<feature type="chain" id="PRO_5005567710" evidence="2">
    <location>
        <begin position="23"/>
        <end position="400"/>
    </location>
</feature>
<name>A0A0L6UZW5_9BASI</name>